<keyword evidence="4" id="KW-0233">DNA recombination</keyword>
<evidence type="ECO:0000256" key="5">
    <source>
        <dbReference type="SAM" id="MobiDB-lite"/>
    </source>
</evidence>
<comment type="similarity">
    <text evidence="2">Belongs to the RmuC family.</text>
</comment>
<dbReference type="InterPro" id="IPR003798">
    <property type="entry name" value="DNA_recombination_RmuC"/>
</dbReference>
<dbReference type="STRING" id="262209.AWH69_14140"/>
<evidence type="ECO:0000256" key="2">
    <source>
        <dbReference type="ARBA" id="ARBA00009840"/>
    </source>
</evidence>
<dbReference type="Pfam" id="PF02646">
    <property type="entry name" value="RmuC"/>
    <property type="match status" value="1"/>
</dbReference>
<name>A0A176Q9R6_9MICO</name>
<evidence type="ECO:0000313" key="7">
    <source>
        <dbReference type="Proteomes" id="UP000076976"/>
    </source>
</evidence>
<comment type="caution">
    <text evidence="6">The sequence shown here is derived from an EMBL/GenBank/DDBJ whole genome shotgun (WGS) entry which is preliminary data.</text>
</comment>
<feature type="region of interest" description="Disordered" evidence="5">
    <location>
        <begin position="370"/>
        <end position="421"/>
    </location>
</feature>
<evidence type="ECO:0000256" key="3">
    <source>
        <dbReference type="ARBA" id="ARBA00023054"/>
    </source>
</evidence>
<organism evidence="6 7">
    <name type="scientific">Janibacter melonis</name>
    <dbReference type="NCBI Taxonomy" id="262209"/>
    <lineage>
        <taxon>Bacteria</taxon>
        <taxon>Bacillati</taxon>
        <taxon>Actinomycetota</taxon>
        <taxon>Actinomycetes</taxon>
        <taxon>Micrococcales</taxon>
        <taxon>Intrasporangiaceae</taxon>
        <taxon>Janibacter</taxon>
    </lineage>
</organism>
<dbReference type="AlphaFoldDB" id="A0A176Q9R6"/>
<dbReference type="RefSeq" id="WP_068277266.1">
    <property type="nucleotide sequence ID" value="NZ_LQZG01000004.1"/>
</dbReference>
<sequence>MDITALALGTVLGVLLGAATVWGLTRSEVAGVRARAAEDGSATREGLAAASAERDVLRARVVDLEASLSEDAQTAATLRPMQDALRRVATQVETLERDRVDQFATVREVLGRVETSTRRVSDEASSLASSLRVSSVRGAWGETQLRRVLEVSGMLARCDFDEQARGTTPDGSAVRPDVVVRLPGGKHLVVDAKAPMSDWLAAQGEGVDPAEHERLLRRHVAALRGHVRVLSGKQYWSAFEPSPEMVVCFVPSEATLSAALARDPGLHEEAMRAHVVLTSPGTLLALLRTVAYGWQQEALTRSAQDLLALGRELYQRLSTLGERTSALGRQLTKSVESYNAMVGTLETRVFVSARRIAELGLSTQAIDELEPSTAAPRPLSAPELVSTDVGRVQADDGGNLDGPRSRALGDDLDGPRSRAIGDDLDVAAGDLARPELDLGLSAARRPHQEGGVADAG</sequence>
<dbReference type="Proteomes" id="UP000076976">
    <property type="component" value="Unassembled WGS sequence"/>
</dbReference>
<dbReference type="GO" id="GO:0006310">
    <property type="term" value="P:DNA recombination"/>
    <property type="evidence" value="ECO:0007669"/>
    <property type="project" value="UniProtKB-KW"/>
</dbReference>
<keyword evidence="3" id="KW-0175">Coiled coil</keyword>
<comment type="function">
    <text evidence="1">Involved in DNA recombination.</text>
</comment>
<feature type="compositionally biased region" description="Basic and acidic residues" evidence="5">
    <location>
        <begin position="403"/>
        <end position="421"/>
    </location>
</feature>
<gene>
    <name evidence="6" type="ORF">AWH69_14140</name>
</gene>
<accession>A0A176Q9R6</accession>
<dbReference type="PANTHER" id="PTHR30563:SF0">
    <property type="entry name" value="DNA RECOMBINATION PROTEIN RMUC"/>
    <property type="match status" value="1"/>
</dbReference>
<protein>
    <submittedName>
        <fullName evidence="6">DNA polymerase V</fullName>
    </submittedName>
</protein>
<proteinExistence type="inferred from homology"/>
<dbReference type="PANTHER" id="PTHR30563">
    <property type="entry name" value="DNA RECOMBINATION PROTEIN RMUC"/>
    <property type="match status" value="1"/>
</dbReference>
<evidence type="ECO:0000313" key="6">
    <source>
        <dbReference type="EMBL" id="OAB86466.1"/>
    </source>
</evidence>
<reference evidence="6 7" key="1">
    <citation type="submission" date="2016-01" db="EMBL/GenBank/DDBJ databases">
        <title>Janibacter melonis strain CD11_4 genome sequencing and assembly.</title>
        <authorList>
            <person name="Nair G.R."/>
            <person name="Kaur G."/>
            <person name="Chander A.M."/>
            <person name="Mayilraj S."/>
        </authorList>
    </citation>
    <scope>NUCLEOTIDE SEQUENCE [LARGE SCALE GENOMIC DNA]</scope>
    <source>
        <strain evidence="6 7">CD11-4</strain>
    </source>
</reference>
<evidence type="ECO:0000256" key="4">
    <source>
        <dbReference type="ARBA" id="ARBA00023172"/>
    </source>
</evidence>
<dbReference type="EMBL" id="LQZG01000004">
    <property type="protein sequence ID" value="OAB86466.1"/>
    <property type="molecule type" value="Genomic_DNA"/>
</dbReference>
<evidence type="ECO:0000256" key="1">
    <source>
        <dbReference type="ARBA" id="ARBA00003416"/>
    </source>
</evidence>
<keyword evidence="7" id="KW-1185">Reference proteome</keyword>